<protein>
    <submittedName>
        <fullName evidence="1">Uncharacterized protein</fullName>
    </submittedName>
</protein>
<name>A0ABY6L206_9ARAC</name>
<dbReference type="Proteomes" id="UP001235939">
    <property type="component" value="Chromosome 12"/>
</dbReference>
<sequence>MTLKGRRFSSSSEVIENATVELNKLRKIDFELEFQQLFSRCKKIQKMIVKSLQPCHVMSTCLEGSKFVLDFHSSWRRYKIKPPSLDLEIVSFLDGLQTYLRSIIYSGTEGFSSKQLLVLFLMKDSDMN</sequence>
<reference evidence="1 2" key="1">
    <citation type="submission" date="2022-01" db="EMBL/GenBank/DDBJ databases">
        <title>A chromosomal length assembly of Cordylochernes scorpioides.</title>
        <authorList>
            <person name="Zeh D."/>
            <person name="Zeh J."/>
        </authorList>
    </citation>
    <scope>NUCLEOTIDE SEQUENCE [LARGE SCALE GENOMIC DNA]</scope>
    <source>
        <strain evidence="1">IN4F17</strain>
        <tissue evidence="1">Whole Body</tissue>
    </source>
</reference>
<gene>
    <name evidence="1" type="ORF">LAZ67_12002736</name>
</gene>
<organism evidence="1 2">
    <name type="scientific">Cordylochernes scorpioides</name>
    <dbReference type="NCBI Taxonomy" id="51811"/>
    <lineage>
        <taxon>Eukaryota</taxon>
        <taxon>Metazoa</taxon>
        <taxon>Ecdysozoa</taxon>
        <taxon>Arthropoda</taxon>
        <taxon>Chelicerata</taxon>
        <taxon>Arachnida</taxon>
        <taxon>Pseudoscorpiones</taxon>
        <taxon>Cheliferoidea</taxon>
        <taxon>Chernetidae</taxon>
        <taxon>Cordylochernes</taxon>
    </lineage>
</organism>
<evidence type="ECO:0000313" key="2">
    <source>
        <dbReference type="Proteomes" id="UP001235939"/>
    </source>
</evidence>
<proteinExistence type="predicted"/>
<dbReference type="EMBL" id="CP092874">
    <property type="protein sequence ID" value="UYV75171.1"/>
    <property type="molecule type" value="Genomic_DNA"/>
</dbReference>
<accession>A0ABY6L206</accession>
<evidence type="ECO:0000313" key="1">
    <source>
        <dbReference type="EMBL" id="UYV75171.1"/>
    </source>
</evidence>
<keyword evidence="2" id="KW-1185">Reference proteome</keyword>